<feature type="region of interest" description="Disordered" evidence="1">
    <location>
        <begin position="1"/>
        <end position="22"/>
    </location>
</feature>
<dbReference type="RefSeq" id="WP_145283368.1">
    <property type="nucleotide sequence ID" value="NZ_CP036291.1"/>
</dbReference>
<protein>
    <submittedName>
        <fullName evidence="2">Uncharacterized protein</fullName>
    </submittedName>
</protein>
<dbReference type="Proteomes" id="UP000317429">
    <property type="component" value="Chromosome"/>
</dbReference>
<organism evidence="2 3">
    <name type="scientific">Pirellulimonas nuda</name>
    <dbReference type="NCBI Taxonomy" id="2528009"/>
    <lineage>
        <taxon>Bacteria</taxon>
        <taxon>Pseudomonadati</taxon>
        <taxon>Planctomycetota</taxon>
        <taxon>Planctomycetia</taxon>
        <taxon>Pirellulales</taxon>
        <taxon>Lacipirellulaceae</taxon>
        <taxon>Pirellulimonas</taxon>
    </lineage>
</organism>
<keyword evidence="3" id="KW-1185">Reference proteome</keyword>
<dbReference type="OrthoDB" id="254093at2"/>
<dbReference type="KEGG" id="pnd:Pla175_18200"/>
<evidence type="ECO:0000256" key="1">
    <source>
        <dbReference type="SAM" id="MobiDB-lite"/>
    </source>
</evidence>
<gene>
    <name evidence="2" type="ORF">Pla175_18200</name>
</gene>
<evidence type="ECO:0000313" key="3">
    <source>
        <dbReference type="Proteomes" id="UP000317429"/>
    </source>
</evidence>
<dbReference type="EMBL" id="CP036291">
    <property type="protein sequence ID" value="QDU88442.1"/>
    <property type="molecule type" value="Genomic_DNA"/>
</dbReference>
<name>A0A518DAE2_9BACT</name>
<proteinExistence type="predicted"/>
<reference evidence="2 3" key="1">
    <citation type="submission" date="2019-02" db="EMBL/GenBank/DDBJ databases">
        <title>Deep-cultivation of Planctomycetes and their phenomic and genomic characterization uncovers novel biology.</title>
        <authorList>
            <person name="Wiegand S."/>
            <person name="Jogler M."/>
            <person name="Boedeker C."/>
            <person name="Pinto D."/>
            <person name="Vollmers J."/>
            <person name="Rivas-Marin E."/>
            <person name="Kohn T."/>
            <person name="Peeters S.H."/>
            <person name="Heuer A."/>
            <person name="Rast P."/>
            <person name="Oberbeckmann S."/>
            <person name="Bunk B."/>
            <person name="Jeske O."/>
            <person name="Meyerdierks A."/>
            <person name="Storesund J.E."/>
            <person name="Kallscheuer N."/>
            <person name="Luecker S."/>
            <person name="Lage O.M."/>
            <person name="Pohl T."/>
            <person name="Merkel B.J."/>
            <person name="Hornburger P."/>
            <person name="Mueller R.-W."/>
            <person name="Bruemmer F."/>
            <person name="Labrenz M."/>
            <person name="Spormann A.M."/>
            <person name="Op den Camp H."/>
            <person name="Overmann J."/>
            <person name="Amann R."/>
            <person name="Jetten M.S.M."/>
            <person name="Mascher T."/>
            <person name="Medema M.H."/>
            <person name="Devos D.P."/>
            <person name="Kaster A.-K."/>
            <person name="Ovreas L."/>
            <person name="Rohde M."/>
            <person name="Galperin M.Y."/>
            <person name="Jogler C."/>
        </authorList>
    </citation>
    <scope>NUCLEOTIDE SEQUENCE [LARGE SCALE GENOMIC DNA]</scope>
    <source>
        <strain evidence="2 3">Pla175</strain>
    </source>
</reference>
<sequence length="366" mass="40230">MPTIVQRPATRGPAYQQHGGWTAPSPVVTPSIVAPGAARPFTLDQELEPFGAWSGGPIWVPPKDASAALAESMLRRSRPFTPRGKRWQAVIDAHRAEFTQVREIDLLRPSIRLPQGRFFVTVTEQQHFDQITDTIPACVQTRLDEFLAGPGRAPGVKVYYLKPLCVEAGDELILTDAADVHAAVAKIQQEVFAEYRRLALVRRPAEAARAAANLALALPRSVVNYFVERRQKAINAYQARLEFKRRRTALDAANTHCRLRTNGCTFDEMLALTTPLNRADVVQQYCLEQELSSVQRKQLLKIAAGSVPWFMSLSLTISHLASLMVVASSPVIVCDPAFVAELPGSGGVVLKIGHFDEVGGVTHVEI</sequence>
<accession>A0A518DAE2</accession>
<dbReference type="AlphaFoldDB" id="A0A518DAE2"/>
<evidence type="ECO:0000313" key="2">
    <source>
        <dbReference type="EMBL" id="QDU88442.1"/>
    </source>
</evidence>